<dbReference type="Gene3D" id="3.40.30.10">
    <property type="entry name" value="Glutaredoxin"/>
    <property type="match status" value="1"/>
</dbReference>
<dbReference type="InterPro" id="IPR013766">
    <property type="entry name" value="Thioredoxin_domain"/>
</dbReference>
<keyword evidence="1" id="KW-0732">Signal</keyword>
<evidence type="ECO:0000259" key="2">
    <source>
        <dbReference type="PROSITE" id="PS51352"/>
    </source>
</evidence>
<dbReference type="Proteomes" id="UP000272778">
    <property type="component" value="Unassembled WGS sequence"/>
</dbReference>
<keyword evidence="4" id="KW-1185">Reference proteome</keyword>
<sequence>MNHYFRPFFSVTVAFVLACSSALALAASPRPFTAHSLADIRAHHAGKPLVVHIWAMSCGPCIGELPKWGEFTRTHRGVDLVLVRFDQAPSDATASRLAQAGLGAIESWGVVSEPDEYLRASVDVKWFGDVPRTLLIAPDGAVTSIRGVADPQKVTAWLDSVEAASRHNAR</sequence>
<evidence type="ECO:0000313" key="4">
    <source>
        <dbReference type="Proteomes" id="UP000272778"/>
    </source>
</evidence>
<dbReference type="AlphaFoldDB" id="A0A3N6MYN7"/>
<evidence type="ECO:0000256" key="1">
    <source>
        <dbReference type="SAM" id="SignalP"/>
    </source>
</evidence>
<gene>
    <name evidence="3" type="ORF">D1Y85_04440</name>
</gene>
<dbReference type="EMBL" id="RQIS01000002">
    <property type="protein sequence ID" value="RQH09114.1"/>
    <property type="molecule type" value="Genomic_DNA"/>
</dbReference>
<feature type="domain" description="Thioredoxin" evidence="2">
    <location>
        <begin position="16"/>
        <end position="163"/>
    </location>
</feature>
<dbReference type="PROSITE" id="PS51352">
    <property type="entry name" value="THIOREDOXIN_2"/>
    <property type="match status" value="1"/>
</dbReference>
<protein>
    <submittedName>
        <fullName evidence="3">TlpA family protein disulfide reductase</fullName>
    </submittedName>
</protein>
<reference evidence="3 4" key="1">
    <citation type="submission" date="2018-11" db="EMBL/GenBank/DDBJ databases">
        <title>Paraburkholderia sp. DHOA04, isolated from soil.</title>
        <authorList>
            <person name="Gao Z.-H."/>
            <person name="Qiu L.-H."/>
            <person name="Fu J.-C."/>
        </authorList>
    </citation>
    <scope>NUCLEOTIDE SEQUENCE [LARGE SCALE GENOMIC DNA]</scope>
    <source>
        <strain evidence="3 4">DHOA04</strain>
    </source>
</reference>
<dbReference type="InterPro" id="IPR036249">
    <property type="entry name" value="Thioredoxin-like_sf"/>
</dbReference>
<evidence type="ECO:0000313" key="3">
    <source>
        <dbReference type="EMBL" id="RQH09114.1"/>
    </source>
</evidence>
<organism evidence="3 4">
    <name type="scientific">Paraburkholderia dinghuensis</name>
    <dbReference type="NCBI Taxonomy" id="2305225"/>
    <lineage>
        <taxon>Bacteria</taxon>
        <taxon>Pseudomonadati</taxon>
        <taxon>Pseudomonadota</taxon>
        <taxon>Betaproteobacteria</taxon>
        <taxon>Burkholderiales</taxon>
        <taxon>Burkholderiaceae</taxon>
        <taxon>Paraburkholderia</taxon>
    </lineage>
</organism>
<feature type="signal peptide" evidence="1">
    <location>
        <begin position="1"/>
        <end position="26"/>
    </location>
</feature>
<name>A0A3N6MYN7_9BURK</name>
<dbReference type="SUPFAM" id="SSF52833">
    <property type="entry name" value="Thioredoxin-like"/>
    <property type="match status" value="1"/>
</dbReference>
<comment type="caution">
    <text evidence="3">The sequence shown here is derived from an EMBL/GenBank/DDBJ whole genome shotgun (WGS) entry which is preliminary data.</text>
</comment>
<dbReference type="RefSeq" id="WP_124149814.1">
    <property type="nucleotide sequence ID" value="NZ_RQIS01000002.1"/>
</dbReference>
<feature type="chain" id="PRO_5018000906" evidence="1">
    <location>
        <begin position="27"/>
        <end position="170"/>
    </location>
</feature>
<accession>A0A3N6MYN7</accession>
<dbReference type="PROSITE" id="PS51257">
    <property type="entry name" value="PROKAR_LIPOPROTEIN"/>
    <property type="match status" value="1"/>
</dbReference>
<proteinExistence type="predicted"/>
<dbReference type="OrthoDB" id="5956088at2"/>